<proteinExistence type="predicted"/>
<keyword evidence="2" id="KW-1185">Reference proteome</keyword>
<evidence type="ECO:0000313" key="2">
    <source>
        <dbReference type="Proteomes" id="UP001177021"/>
    </source>
</evidence>
<accession>A0ACB0MDA3</accession>
<sequence>MKPNVNVGMVVMPFSPSTLKPVKLCCVMSSDKEEFSEVNSIEGEKTSGVDPIKLAFNKAKAYKESIKSKDGFGIKQNGADGDSLVKESNVVDGVKKEVPDSLKITMEKAKKYKQNKGVVVSETDLGVEKSGVGEENSVKESNAVDGGKKDMPVSLKIAMEKAKKYKQNKGVEISETNQAEKTSDVDPIKLAFNKARAYKETIKSNSDLGVEQSVVGEENSVKESNAVDGGKKDVSVALKIAMEKAKKYKQNKGVEVSETNEGLPGGSERTWEENVNDNSVGKKGGLSVSRIDFVGLDFADNKKTRGLPPGLVPFTDSFLDSDLPEVELIVGNADNFNAKTTAPQPEQTMEDESELYKPKVSTWGVFPRPANISKTFGGGRVIRPGDILETDEEKAAKEERTKTQLAAYKKKYGLYIDPKLKSECEEILKDGDLLMDAGKLRDALPYYEKVIDKLPFQSEIHGLAALQWAICQDSLSRPKEAQSMYEKLKSHPSVKVGKKARHFAYSFQAMEMMKVKGGSSRYTKNTFYQSYFDAFVENKSYYPLKVKDEVAQESDMNQVFLYILFLISPIFVVLLLAVQKRI</sequence>
<dbReference type="EMBL" id="CASHSV030000823">
    <property type="protein sequence ID" value="CAJ2679331.1"/>
    <property type="molecule type" value="Genomic_DNA"/>
</dbReference>
<comment type="caution">
    <text evidence="1">The sequence shown here is derived from an EMBL/GenBank/DDBJ whole genome shotgun (WGS) entry which is preliminary data.</text>
</comment>
<evidence type="ECO:0000313" key="1">
    <source>
        <dbReference type="EMBL" id="CAJ2679331.1"/>
    </source>
</evidence>
<dbReference type="Proteomes" id="UP001177021">
    <property type="component" value="Unassembled WGS sequence"/>
</dbReference>
<organism evidence="1 2">
    <name type="scientific">Trifolium pratense</name>
    <name type="common">Red clover</name>
    <dbReference type="NCBI Taxonomy" id="57577"/>
    <lineage>
        <taxon>Eukaryota</taxon>
        <taxon>Viridiplantae</taxon>
        <taxon>Streptophyta</taxon>
        <taxon>Embryophyta</taxon>
        <taxon>Tracheophyta</taxon>
        <taxon>Spermatophyta</taxon>
        <taxon>Magnoliopsida</taxon>
        <taxon>eudicotyledons</taxon>
        <taxon>Gunneridae</taxon>
        <taxon>Pentapetalae</taxon>
        <taxon>rosids</taxon>
        <taxon>fabids</taxon>
        <taxon>Fabales</taxon>
        <taxon>Fabaceae</taxon>
        <taxon>Papilionoideae</taxon>
        <taxon>50 kb inversion clade</taxon>
        <taxon>NPAAA clade</taxon>
        <taxon>Hologalegina</taxon>
        <taxon>IRL clade</taxon>
        <taxon>Trifolieae</taxon>
        <taxon>Trifolium</taxon>
    </lineage>
</organism>
<protein>
    <submittedName>
        <fullName evidence="1">Uncharacterized protein</fullName>
    </submittedName>
</protein>
<reference evidence="1" key="1">
    <citation type="submission" date="2023-10" db="EMBL/GenBank/DDBJ databases">
        <authorList>
            <person name="Rodriguez Cubillos JULIANA M."/>
            <person name="De Vega J."/>
        </authorList>
    </citation>
    <scope>NUCLEOTIDE SEQUENCE</scope>
</reference>
<name>A0ACB0MDA3_TRIPR</name>
<gene>
    <name evidence="1" type="ORF">MILVUS5_LOCUS41449</name>
</gene>